<evidence type="ECO:0000259" key="3">
    <source>
        <dbReference type="Pfam" id="PF13505"/>
    </source>
</evidence>
<feature type="domain" description="Outer membrane protein beta-barrel" evidence="3">
    <location>
        <begin position="10"/>
        <end position="184"/>
    </location>
</feature>
<evidence type="ECO:0000256" key="2">
    <source>
        <dbReference type="SAM" id="SignalP"/>
    </source>
</evidence>
<name>A0ABU5NB67_9RICK</name>
<evidence type="ECO:0000313" key="5">
    <source>
        <dbReference type="Proteomes" id="UP001291687"/>
    </source>
</evidence>
<dbReference type="Pfam" id="PF13505">
    <property type="entry name" value="OMP_b-brl"/>
    <property type="match status" value="1"/>
</dbReference>
<keyword evidence="1 2" id="KW-0732">Signal</keyword>
<dbReference type="RefSeq" id="WP_322776317.1">
    <property type="nucleotide sequence ID" value="NZ_JARJFB010000016.1"/>
</dbReference>
<protein>
    <submittedName>
        <fullName evidence="4">Porin/adhesin family protein</fullName>
    </submittedName>
</protein>
<dbReference type="InterPro" id="IPR027385">
    <property type="entry name" value="Beta-barrel_OMP"/>
</dbReference>
<dbReference type="Gene3D" id="2.40.160.20">
    <property type="match status" value="1"/>
</dbReference>
<feature type="signal peptide" evidence="2">
    <location>
        <begin position="1"/>
        <end position="21"/>
    </location>
</feature>
<proteinExistence type="predicted"/>
<comment type="caution">
    <text evidence="4">The sequence shown here is derived from an EMBL/GenBank/DDBJ whole genome shotgun (WGS) entry which is preliminary data.</text>
</comment>
<sequence>MKKLLLTTVTLLIFSAFSAAAADSNFFIKANAGISKLNKTGKFKSDNSSFVGAGVGYNIMDNVRADFMFDHFISPTFKTQGAKTKAEINTFLLNGYIDLFDISITKMFVGAGTGIARVKTKSINSVSAKSKPGNNFSYAAYIGVSTEFAPSFHGELVYSWRDFAVQKDNNLGLKGHHVAVGIRFDV</sequence>
<dbReference type="InterPro" id="IPR011250">
    <property type="entry name" value="OMP/PagP_B-barrel"/>
</dbReference>
<gene>
    <name evidence="4" type="ORF">Megvenef_00375</name>
</gene>
<accession>A0ABU5NB67</accession>
<reference evidence="4 5" key="1">
    <citation type="submission" date="2023-03" db="EMBL/GenBank/DDBJ databases">
        <title>Host association and intracellularity evolved multiple times independently in the Rickettsiales.</title>
        <authorList>
            <person name="Castelli M."/>
            <person name="Nardi T."/>
            <person name="Gammuto L."/>
            <person name="Bellinzona G."/>
            <person name="Sabaneyeva E."/>
            <person name="Potekhin A."/>
            <person name="Serra V."/>
            <person name="Petroni G."/>
            <person name="Sassera D."/>
        </authorList>
    </citation>
    <scope>NUCLEOTIDE SEQUENCE [LARGE SCALE GENOMIC DNA]</scope>
    <source>
        <strain evidence="4 5">Sr 2-6</strain>
    </source>
</reference>
<keyword evidence="5" id="KW-1185">Reference proteome</keyword>
<dbReference type="EMBL" id="JARJFB010000016">
    <property type="protein sequence ID" value="MEA0970413.1"/>
    <property type="molecule type" value="Genomic_DNA"/>
</dbReference>
<evidence type="ECO:0000256" key="1">
    <source>
        <dbReference type="ARBA" id="ARBA00022729"/>
    </source>
</evidence>
<feature type="chain" id="PRO_5045804867" evidence="2">
    <location>
        <begin position="22"/>
        <end position="186"/>
    </location>
</feature>
<organism evidence="4 5">
    <name type="scientific">Candidatus Megaera venefica</name>
    <dbReference type="NCBI Taxonomy" id="2055910"/>
    <lineage>
        <taxon>Bacteria</taxon>
        <taxon>Pseudomonadati</taxon>
        <taxon>Pseudomonadota</taxon>
        <taxon>Alphaproteobacteria</taxon>
        <taxon>Rickettsiales</taxon>
        <taxon>Rickettsiaceae</taxon>
        <taxon>Candidatus Megaera</taxon>
    </lineage>
</organism>
<dbReference type="Proteomes" id="UP001291687">
    <property type="component" value="Unassembled WGS sequence"/>
</dbReference>
<dbReference type="SUPFAM" id="SSF56925">
    <property type="entry name" value="OMPA-like"/>
    <property type="match status" value="1"/>
</dbReference>
<evidence type="ECO:0000313" key="4">
    <source>
        <dbReference type="EMBL" id="MEA0970413.1"/>
    </source>
</evidence>